<protein>
    <submittedName>
        <fullName evidence="2">Uncharacterized protein</fullName>
    </submittedName>
</protein>
<evidence type="ECO:0000313" key="2">
    <source>
        <dbReference type="EMBL" id="HJE96348.1"/>
    </source>
</evidence>
<organism evidence="2 3">
    <name type="scientific">Ligilactobacillus acidipiscis</name>
    <dbReference type="NCBI Taxonomy" id="89059"/>
    <lineage>
        <taxon>Bacteria</taxon>
        <taxon>Bacillati</taxon>
        <taxon>Bacillota</taxon>
        <taxon>Bacilli</taxon>
        <taxon>Lactobacillales</taxon>
        <taxon>Lactobacillaceae</taxon>
        <taxon>Ligilactobacillus</taxon>
    </lineage>
</organism>
<feature type="coiled-coil region" evidence="1">
    <location>
        <begin position="19"/>
        <end position="46"/>
    </location>
</feature>
<keyword evidence="1" id="KW-0175">Coiled coil</keyword>
<sequence>MANELTEFEQQNLEVFKNLSQLSKLKKDLKKQEDSAKQALQESMENFGITSIDNDYIKITQVAGSESTSIDIKAMQQKEPELYDGLIKDYPKVTKRKPYLKFTVR</sequence>
<name>A0A921F9H3_9LACO</name>
<accession>A0A921F9H3</accession>
<evidence type="ECO:0000313" key="3">
    <source>
        <dbReference type="Proteomes" id="UP000707535"/>
    </source>
</evidence>
<comment type="caution">
    <text evidence="2">The sequence shown here is derived from an EMBL/GenBank/DDBJ whole genome shotgun (WGS) entry which is preliminary data.</text>
</comment>
<dbReference type="Proteomes" id="UP000707535">
    <property type="component" value="Unassembled WGS sequence"/>
</dbReference>
<evidence type="ECO:0000256" key="1">
    <source>
        <dbReference type="SAM" id="Coils"/>
    </source>
</evidence>
<proteinExistence type="predicted"/>
<reference evidence="2" key="2">
    <citation type="submission" date="2021-09" db="EMBL/GenBank/DDBJ databases">
        <authorList>
            <person name="Gilroy R."/>
        </authorList>
    </citation>
    <scope>NUCLEOTIDE SEQUENCE</scope>
    <source>
        <strain evidence="2">CHK174-6876</strain>
    </source>
</reference>
<dbReference type="AlphaFoldDB" id="A0A921F9H3"/>
<dbReference type="EMBL" id="DYXG01000018">
    <property type="protein sequence ID" value="HJE96348.1"/>
    <property type="molecule type" value="Genomic_DNA"/>
</dbReference>
<gene>
    <name evidence="2" type="ORF">K8V00_01890</name>
</gene>
<reference evidence="2" key="1">
    <citation type="journal article" date="2021" name="PeerJ">
        <title>Extensive microbial diversity within the chicken gut microbiome revealed by metagenomics and culture.</title>
        <authorList>
            <person name="Gilroy R."/>
            <person name="Ravi A."/>
            <person name="Getino M."/>
            <person name="Pursley I."/>
            <person name="Horton D.L."/>
            <person name="Alikhan N.F."/>
            <person name="Baker D."/>
            <person name="Gharbi K."/>
            <person name="Hall N."/>
            <person name="Watson M."/>
            <person name="Adriaenssens E.M."/>
            <person name="Foster-Nyarko E."/>
            <person name="Jarju S."/>
            <person name="Secka A."/>
            <person name="Antonio M."/>
            <person name="Oren A."/>
            <person name="Chaudhuri R.R."/>
            <person name="La Ragione R."/>
            <person name="Hildebrand F."/>
            <person name="Pallen M.J."/>
        </authorList>
    </citation>
    <scope>NUCLEOTIDE SEQUENCE</scope>
    <source>
        <strain evidence="2">CHK174-6876</strain>
    </source>
</reference>